<dbReference type="Gene3D" id="3.40.50.300">
    <property type="entry name" value="P-loop containing nucleotide triphosphate hydrolases"/>
    <property type="match status" value="1"/>
</dbReference>
<dbReference type="InterPro" id="IPR027417">
    <property type="entry name" value="P-loop_NTPase"/>
</dbReference>
<sequence length="259" mass="29587">MGSQLSGFLGKGSGHCKVIQNVIDHVPKFRYLVAVDEAVHTLEDFVKEAIITPKDVGEGGEEEGEEEEEEENVEDAQELLDGIKESAEQDAEEEEEEEEEARGKMFPFDKLIIPEFVCSLDASDEFLKERVMNLPESIVAGTHYSQGQFLRALSNYRDVNTEDETVLNYFDELEIHPIHIDVGRLEDAQNRLAIRQLIREIGEPRNYGLTDEEKAEEERRAAEEQLAKEAMEEAERQHKEAAETAEKIARWEEGHRFNP</sequence>
<dbReference type="Proteomes" id="UP001159641">
    <property type="component" value="Unassembled WGS sequence"/>
</dbReference>
<gene>
    <name evidence="2" type="ORF">J1605_020084</name>
</gene>
<name>A0AB34HJB4_ESCRO</name>
<feature type="region of interest" description="Disordered" evidence="1">
    <location>
        <begin position="208"/>
        <end position="259"/>
    </location>
</feature>
<evidence type="ECO:0008006" key="4">
    <source>
        <dbReference type="Google" id="ProtNLM"/>
    </source>
</evidence>
<keyword evidence="3" id="KW-1185">Reference proteome</keyword>
<accession>A0AB34HJB4</accession>
<evidence type="ECO:0000313" key="2">
    <source>
        <dbReference type="EMBL" id="KAJ8792233.1"/>
    </source>
</evidence>
<organism evidence="2 3">
    <name type="scientific">Eschrichtius robustus</name>
    <name type="common">California gray whale</name>
    <name type="synonym">Eschrichtius gibbosus</name>
    <dbReference type="NCBI Taxonomy" id="9764"/>
    <lineage>
        <taxon>Eukaryota</taxon>
        <taxon>Metazoa</taxon>
        <taxon>Chordata</taxon>
        <taxon>Craniata</taxon>
        <taxon>Vertebrata</taxon>
        <taxon>Euteleostomi</taxon>
        <taxon>Mammalia</taxon>
        <taxon>Eutheria</taxon>
        <taxon>Laurasiatheria</taxon>
        <taxon>Artiodactyla</taxon>
        <taxon>Whippomorpha</taxon>
        <taxon>Cetacea</taxon>
        <taxon>Mysticeti</taxon>
        <taxon>Eschrichtiidae</taxon>
        <taxon>Eschrichtius</taxon>
    </lineage>
</organism>
<evidence type="ECO:0000256" key="1">
    <source>
        <dbReference type="SAM" id="MobiDB-lite"/>
    </source>
</evidence>
<proteinExistence type="predicted"/>
<feature type="compositionally biased region" description="Basic and acidic residues" evidence="1">
    <location>
        <begin position="216"/>
        <end position="259"/>
    </location>
</feature>
<dbReference type="EMBL" id="JAIQCJ010001134">
    <property type="protein sequence ID" value="KAJ8792233.1"/>
    <property type="molecule type" value="Genomic_DNA"/>
</dbReference>
<comment type="caution">
    <text evidence="2">The sequence shown here is derived from an EMBL/GenBank/DDBJ whole genome shotgun (WGS) entry which is preliminary data.</text>
</comment>
<evidence type="ECO:0000313" key="3">
    <source>
        <dbReference type="Proteomes" id="UP001159641"/>
    </source>
</evidence>
<feature type="compositionally biased region" description="Acidic residues" evidence="1">
    <location>
        <begin position="58"/>
        <end position="76"/>
    </location>
</feature>
<dbReference type="AlphaFoldDB" id="A0AB34HJB4"/>
<protein>
    <recommendedName>
        <fullName evidence="4">Adenylate kinase 7</fullName>
    </recommendedName>
</protein>
<feature type="region of interest" description="Disordered" evidence="1">
    <location>
        <begin position="53"/>
        <end position="76"/>
    </location>
</feature>
<reference evidence="2 3" key="1">
    <citation type="submission" date="2022-11" db="EMBL/GenBank/DDBJ databases">
        <title>Whole genome sequence of Eschrichtius robustus ER-17-0199.</title>
        <authorList>
            <person name="Bruniche-Olsen A."/>
            <person name="Black A.N."/>
            <person name="Fields C.J."/>
            <person name="Walden K."/>
            <person name="Dewoody J.A."/>
        </authorList>
    </citation>
    <scope>NUCLEOTIDE SEQUENCE [LARGE SCALE GENOMIC DNA]</scope>
    <source>
        <strain evidence="2">ER-17-0199</strain>
        <tissue evidence="2">Blubber</tissue>
    </source>
</reference>